<evidence type="ECO:0000313" key="2">
    <source>
        <dbReference type="EMBL" id="KUN52662.1"/>
    </source>
</evidence>
<dbReference type="EMBL" id="LMWU01000090">
    <property type="protein sequence ID" value="KUN52662.1"/>
    <property type="molecule type" value="Genomic_DNA"/>
</dbReference>
<evidence type="ECO:0000313" key="3">
    <source>
        <dbReference type="Proteomes" id="UP000053669"/>
    </source>
</evidence>
<comment type="caution">
    <text evidence="2">The sequence shown here is derived from an EMBL/GenBank/DDBJ whole genome shotgun (WGS) entry which is preliminary data.</text>
</comment>
<dbReference type="AlphaFoldDB" id="A0A117QVR7"/>
<reference evidence="2 3" key="1">
    <citation type="submission" date="2015-10" db="EMBL/GenBank/DDBJ databases">
        <title>Draft genome sequence of Streptomyces canus DSM 40017, type strain for the species Streptomyces canus.</title>
        <authorList>
            <person name="Ruckert C."/>
            <person name="Winkler A."/>
            <person name="Kalinowski J."/>
            <person name="Kampfer P."/>
            <person name="Glaeser S."/>
        </authorList>
    </citation>
    <scope>NUCLEOTIDE SEQUENCE [LARGE SCALE GENOMIC DNA]</scope>
    <source>
        <strain evidence="2 3">DSM 40017</strain>
    </source>
</reference>
<dbReference type="RefSeq" id="WP_059212158.1">
    <property type="nucleotide sequence ID" value="NZ_KQ948696.1"/>
</dbReference>
<gene>
    <name evidence="2" type="ORF">AQJ46_50740</name>
</gene>
<dbReference type="Proteomes" id="UP000053669">
    <property type="component" value="Unassembled WGS sequence"/>
</dbReference>
<evidence type="ECO:0000256" key="1">
    <source>
        <dbReference type="SAM" id="MobiDB-lite"/>
    </source>
</evidence>
<name>A0A117QVR7_9ACTN</name>
<proteinExistence type="predicted"/>
<sequence length="812" mass="86361">MLQLGSRTFEVDGVTVFQDHADDHQFWYLATQVVLGQRPDGSPAFSLITYRPAVTDSGIEGGGFLMLQTAVVLPEATRGKILGRLAGMVRDGEPRLAAAPVERGAVRCLALNLEGSGGAAAQPPPPGAFNAVERILGATKPSLVGEETAAFSLVLGQEGAVILKKAFEQGATPVGVIYELEYSALTPDLRVEITADFERIYHHFSVGLEAQIYWVRAGIDAGFEKLVQDGAIKIQVTDFTGDADNEAKEKWALDFFKTDLLKSWFEPSLDLGQLKGPAQPEGLDAVLERLKKLKSPTPAAGTSGATGAATPGPTTPANPAGTATPALATLTITQTTPAPLPGSLGLSLLSGGSGPAPTLHVLGPPGAAVTVDGLPRTLDASGNVSVDVLPGTSHPVTVDWPVIAPLPAVSIRATLARAKAPAAATPTPGPTPAPQPQPAQPAAGTPAAGTAGGGMPALVSFRLRFIEQEERKTVKLVYDRKKAVTRTYAPQGFVGLMLDQLSDKQALFTEVDLDDPFFRVLGVDIATAADFRKIGLFSTDVAIEYGDPAAGNGHKRTDFQLTPESPGPKHFETFLNESHDLGFTVGLQHHFDSASGWKGEKLTYELEPRPSLDRTLHVDPGDDLGFLELKIFPHRVDEGIVDAIDVALAYDDGVSFQQQDIFRVEPGSGEQLWRLRLTRPDHRSWTATFTHHLKNGTVLTSGPLTSDASSLPVDDPFVTALDIRAIPLFAPGTVQLAFLDIEYDDTANSYTRRERLEIPGTATEPVSLRIALLDADQRTFRHRVTLVTKDGHLTQTAPVDGTETIIGLGAAP</sequence>
<accession>A0A117QVR7</accession>
<dbReference type="STRING" id="58343.AQJ46_50740"/>
<feature type="compositionally biased region" description="Low complexity" evidence="1">
    <location>
        <begin position="440"/>
        <end position="449"/>
    </location>
</feature>
<feature type="region of interest" description="Disordered" evidence="1">
    <location>
        <begin position="295"/>
        <end position="323"/>
    </location>
</feature>
<feature type="compositionally biased region" description="Pro residues" evidence="1">
    <location>
        <begin position="427"/>
        <end position="439"/>
    </location>
</feature>
<protein>
    <submittedName>
        <fullName evidence="2">Uncharacterized protein</fullName>
    </submittedName>
</protein>
<organism evidence="2 3">
    <name type="scientific">Streptomyces canus</name>
    <dbReference type="NCBI Taxonomy" id="58343"/>
    <lineage>
        <taxon>Bacteria</taxon>
        <taxon>Bacillati</taxon>
        <taxon>Actinomycetota</taxon>
        <taxon>Actinomycetes</taxon>
        <taxon>Kitasatosporales</taxon>
        <taxon>Streptomycetaceae</taxon>
        <taxon>Streptomyces</taxon>
        <taxon>Streptomyces aurantiacus group</taxon>
    </lineage>
</organism>
<feature type="region of interest" description="Disordered" evidence="1">
    <location>
        <begin position="419"/>
        <end position="451"/>
    </location>
</feature>
<feature type="compositionally biased region" description="Low complexity" evidence="1">
    <location>
        <begin position="296"/>
        <end position="323"/>
    </location>
</feature>